<keyword evidence="2" id="KW-1185">Reference proteome</keyword>
<organism evidence="1 2">
    <name type="scientific">Chionoecetes opilio</name>
    <name type="common">Atlantic snow crab</name>
    <name type="synonym">Cancer opilio</name>
    <dbReference type="NCBI Taxonomy" id="41210"/>
    <lineage>
        <taxon>Eukaryota</taxon>
        <taxon>Metazoa</taxon>
        <taxon>Ecdysozoa</taxon>
        <taxon>Arthropoda</taxon>
        <taxon>Crustacea</taxon>
        <taxon>Multicrustacea</taxon>
        <taxon>Malacostraca</taxon>
        <taxon>Eumalacostraca</taxon>
        <taxon>Eucarida</taxon>
        <taxon>Decapoda</taxon>
        <taxon>Pleocyemata</taxon>
        <taxon>Brachyura</taxon>
        <taxon>Eubrachyura</taxon>
        <taxon>Majoidea</taxon>
        <taxon>Majidae</taxon>
        <taxon>Chionoecetes</taxon>
    </lineage>
</organism>
<comment type="caution">
    <text evidence="1">The sequence shown here is derived from an EMBL/GenBank/DDBJ whole genome shotgun (WGS) entry which is preliminary data.</text>
</comment>
<gene>
    <name evidence="1" type="ORF">GWK47_004713</name>
</gene>
<protein>
    <recommendedName>
        <fullName evidence="3">G domain-containing protein</fullName>
    </recommendedName>
</protein>
<evidence type="ECO:0008006" key="3">
    <source>
        <dbReference type="Google" id="ProtNLM"/>
    </source>
</evidence>
<dbReference type="SUPFAM" id="SSF52540">
    <property type="entry name" value="P-loop containing nucleoside triphosphate hydrolases"/>
    <property type="match status" value="1"/>
</dbReference>
<dbReference type="PANTHER" id="PTHR32046:SF11">
    <property type="entry name" value="IMMUNE-ASSOCIATED NUCLEOTIDE-BINDING PROTEIN 10-LIKE"/>
    <property type="match status" value="1"/>
</dbReference>
<dbReference type="EMBL" id="JACEEZ010005659">
    <property type="protein sequence ID" value="KAG0725375.1"/>
    <property type="molecule type" value="Genomic_DNA"/>
</dbReference>
<dbReference type="OrthoDB" id="2611327at2759"/>
<reference evidence="1" key="1">
    <citation type="submission" date="2020-07" db="EMBL/GenBank/DDBJ databases">
        <title>The High-quality genome of the commercially important snow crab, Chionoecetes opilio.</title>
        <authorList>
            <person name="Jeong J.-H."/>
            <person name="Ryu S."/>
        </authorList>
    </citation>
    <scope>NUCLEOTIDE SEQUENCE</scope>
    <source>
        <strain evidence="1">MADBK_172401_WGS</strain>
        <tissue evidence="1">Digestive gland</tissue>
    </source>
</reference>
<dbReference type="AlphaFoldDB" id="A0A8J4YRL7"/>
<dbReference type="Gene3D" id="3.40.50.300">
    <property type="entry name" value="P-loop containing nucleotide triphosphate hydrolases"/>
    <property type="match status" value="1"/>
</dbReference>
<sequence>MAVIFSQPINPQKVPDLQCRVKDALDKDVRPCIPEYLETSFSFTKIYINHEVSNPITTSLKVSLEEFCSRMKSTMWKGHHMIEKMEISEQTPMQHGFKDANYFMDQKHLPEVHNSNKDKNTIGCASHLSNQTLKSAETQEKALNCDGEPSWVMGSPSGDGEPWVPHHSVSDGEHLNLEYRPTKRKNNNIGSRSIKAVACDDCSGIKRIYFGFKSSLEGEKVIILIGNEGSGKTTLVSLAANLLNGIETADDKQVLDTMEQIHEKSRTSMTAYTFCFAEGQTPITIIDTPGLKDITGTEKNIPVQALRTFFTSGSNIQLHAIGYVVSSTAIYLTSSEHHMIDFLIEQYGHGISTNVIKIVTFAETVKNYPDNDIFKSFGIKPKVILKFNNNAFSMKEINDFDRAYWKMGIKSWKRCIKVLKELPPLTIKSLGVKQKQIYSTNLIKLMEEMLKNELKSFILSYKETQSLTQSVQKKSEQVWQSTMALYHLLSLRDCSLSDVESVLVKYVDEVAEDNSLPSKDCVKLLSLCPSRGLLEAGRRVIECWKPIYNEAKTHRLPNTPIGKYPEIVFCKKCKDRCEIQRTENKSKKSDAIMITYKCKSCKCDGSDHVKIRSQRKPEMKWIISTDDCSVHTRNAIENVLQEYSIPGHVLNIRTYLRFVSQNLDDNFNDFIECIVKRC</sequence>
<proteinExistence type="predicted"/>
<name>A0A8J4YRL7_CHIOP</name>
<dbReference type="Proteomes" id="UP000770661">
    <property type="component" value="Unassembled WGS sequence"/>
</dbReference>
<evidence type="ECO:0000313" key="2">
    <source>
        <dbReference type="Proteomes" id="UP000770661"/>
    </source>
</evidence>
<dbReference type="InterPro" id="IPR027417">
    <property type="entry name" value="P-loop_NTPase"/>
</dbReference>
<accession>A0A8J4YRL7</accession>
<dbReference type="PANTHER" id="PTHR32046">
    <property type="entry name" value="G DOMAIN-CONTAINING PROTEIN"/>
    <property type="match status" value="1"/>
</dbReference>
<evidence type="ECO:0000313" key="1">
    <source>
        <dbReference type="EMBL" id="KAG0725375.1"/>
    </source>
</evidence>